<dbReference type="EMBL" id="JANJYI010000005">
    <property type="protein sequence ID" value="KAK2649523.1"/>
    <property type="molecule type" value="Genomic_DNA"/>
</dbReference>
<gene>
    <name evidence="2" type="ORF">Ddye_017012</name>
</gene>
<organism evidence="2 3">
    <name type="scientific">Dipteronia dyeriana</name>
    <dbReference type="NCBI Taxonomy" id="168575"/>
    <lineage>
        <taxon>Eukaryota</taxon>
        <taxon>Viridiplantae</taxon>
        <taxon>Streptophyta</taxon>
        <taxon>Embryophyta</taxon>
        <taxon>Tracheophyta</taxon>
        <taxon>Spermatophyta</taxon>
        <taxon>Magnoliopsida</taxon>
        <taxon>eudicotyledons</taxon>
        <taxon>Gunneridae</taxon>
        <taxon>Pentapetalae</taxon>
        <taxon>rosids</taxon>
        <taxon>malvids</taxon>
        <taxon>Sapindales</taxon>
        <taxon>Sapindaceae</taxon>
        <taxon>Hippocastanoideae</taxon>
        <taxon>Acereae</taxon>
        <taxon>Dipteronia</taxon>
    </lineage>
</organism>
<dbReference type="AlphaFoldDB" id="A0AAD9U8I8"/>
<feature type="transmembrane region" description="Helical" evidence="1">
    <location>
        <begin position="118"/>
        <end position="138"/>
    </location>
</feature>
<evidence type="ECO:0000313" key="2">
    <source>
        <dbReference type="EMBL" id="KAK2649523.1"/>
    </source>
</evidence>
<keyword evidence="1" id="KW-1133">Transmembrane helix</keyword>
<dbReference type="Proteomes" id="UP001280121">
    <property type="component" value="Unassembled WGS sequence"/>
</dbReference>
<evidence type="ECO:0000313" key="3">
    <source>
        <dbReference type="Proteomes" id="UP001280121"/>
    </source>
</evidence>
<keyword evidence="1" id="KW-0812">Transmembrane</keyword>
<accession>A0AAD9U8I8</accession>
<keyword evidence="1" id="KW-0472">Membrane</keyword>
<evidence type="ECO:0008006" key="4">
    <source>
        <dbReference type="Google" id="ProtNLM"/>
    </source>
</evidence>
<comment type="caution">
    <text evidence="2">The sequence shown here is derived from an EMBL/GenBank/DDBJ whole genome shotgun (WGS) entry which is preliminary data.</text>
</comment>
<dbReference type="PANTHER" id="PTHR33116">
    <property type="entry name" value="REVERSE TRANSCRIPTASE ZINC-BINDING DOMAIN-CONTAINING PROTEIN-RELATED-RELATED"/>
    <property type="match status" value="1"/>
</dbReference>
<protein>
    <recommendedName>
        <fullName evidence="4">Reverse transcriptase</fullName>
    </recommendedName>
</protein>
<name>A0AAD9U8I8_9ROSI</name>
<keyword evidence="3" id="KW-1185">Reference proteome</keyword>
<sequence length="156" mass="18086">MVHISQLQLTDDTILFLQPRLEYILNARRILRCFELASGLRTNFHKSCLVRMGKQLKGDEVNWAATFRCVETSLPITYLGLPLGGRPYSKIFWKSLVSRIENRLAPWRRIFLNKGRRLVLIKAVMASIPTYYLSIFQIPVSVAQKVESLQRIIFFG</sequence>
<proteinExistence type="predicted"/>
<dbReference type="PANTHER" id="PTHR33116:SF78">
    <property type="entry name" value="OS12G0587133 PROTEIN"/>
    <property type="match status" value="1"/>
</dbReference>
<reference evidence="2" key="1">
    <citation type="journal article" date="2023" name="Plant J.">
        <title>Genome sequences and population genomics provide insights into the demographic history, inbreeding, and mutation load of two 'living fossil' tree species of Dipteronia.</title>
        <authorList>
            <person name="Feng Y."/>
            <person name="Comes H.P."/>
            <person name="Chen J."/>
            <person name="Zhu S."/>
            <person name="Lu R."/>
            <person name="Zhang X."/>
            <person name="Li P."/>
            <person name="Qiu J."/>
            <person name="Olsen K.M."/>
            <person name="Qiu Y."/>
        </authorList>
    </citation>
    <scope>NUCLEOTIDE SEQUENCE</scope>
    <source>
        <strain evidence="2">KIB01</strain>
    </source>
</reference>
<evidence type="ECO:0000256" key="1">
    <source>
        <dbReference type="SAM" id="Phobius"/>
    </source>
</evidence>